<evidence type="ECO:0000313" key="2">
    <source>
        <dbReference type="EMBL" id="RNL79336.1"/>
    </source>
</evidence>
<name>A0A3N0DV29_9ACTN</name>
<dbReference type="OrthoDB" id="9814037at2"/>
<evidence type="ECO:0000259" key="1">
    <source>
        <dbReference type="Pfam" id="PF13453"/>
    </source>
</evidence>
<dbReference type="Pfam" id="PF13453">
    <property type="entry name" value="Zn_ribbon_TFIIB"/>
    <property type="match status" value="1"/>
</dbReference>
<feature type="domain" description="Transcription factor zinc-finger" evidence="1">
    <location>
        <begin position="47"/>
        <end position="87"/>
    </location>
</feature>
<keyword evidence="3" id="KW-1185">Reference proteome</keyword>
<gene>
    <name evidence="2" type="ORF">EFL95_10085</name>
</gene>
<dbReference type="InterPro" id="IPR027392">
    <property type="entry name" value="TF_Znf"/>
</dbReference>
<dbReference type="AlphaFoldDB" id="A0A3N0DV29"/>
<reference evidence="2 3" key="1">
    <citation type="submission" date="2018-11" db="EMBL/GenBank/DDBJ databases">
        <authorList>
            <person name="Li F."/>
        </authorList>
    </citation>
    <scope>NUCLEOTIDE SEQUENCE [LARGE SCALE GENOMIC DNA]</scope>
    <source>
        <strain evidence="2 3">KIS18-7</strain>
    </source>
</reference>
<sequence length="129" mass="14241">MPPQPLRSVSSIAVMTPACPRHDRGTSVRVLRRARIEEYLRGVDELTCPQCQGTMAVRTFGHVSVRRCADCSGVFLSRADLGALIEAETDWHAFQSPNTATLPRITSDMDTPPVAPERTRAFVETLFKG</sequence>
<evidence type="ECO:0000313" key="3">
    <source>
        <dbReference type="Proteomes" id="UP000277094"/>
    </source>
</evidence>
<proteinExistence type="predicted"/>
<organism evidence="2 3">
    <name type="scientific">Nocardioides marmorisolisilvae</name>
    <dbReference type="NCBI Taxonomy" id="1542737"/>
    <lineage>
        <taxon>Bacteria</taxon>
        <taxon>Bacillati</taxon>
        <taxon>Actinomycetota</taxon>
        <taxon>Actinomycetes</taxon>
        <taxon>Propionibacteriales</taxon>
        <taxon>Nocardioidaceae</taxon>
        <taxon>Nocardioides</taxon>
    </lineage>
</organism>
<dbReference type="EMBL" id="RJSG01000002">
    <property type="protein sequence ID" value="RNL79336.1"/>
    <property type="molecule type" value="Genomic_DNA"/>
</dbReference>
<accession>A0A3N0DV29</accession>
<protein>
    <recommendedName>
        <fullName evidence="1">Transcription factor zinc-finger domain-containing protein</fullName>
    </recommendedName>
</protein>
<comment type="caution">
    <text evidence="2">The sequence shown here is derived from an EMBL/GenBank/DDBJ whole genome shotgun (WGS) entry which is preliminary data.</text>
</comment>
<dbReference type="Proteomes" id="UP000277094">
    <property type="component" value="Unassembled WGS sequence"/>
</dbReference>